<dbReference type="KEGG" id="nas:GCU68_14140"/>
<dbReference type="RefSeq" id="WP_152942639.1">
    <property type="nucleotide sequence ID" value="NZ_CP045488.1"/>
</dbReference>
<evidence type="ECO:0000313" key="3">
    <source>
        <dbReference type="EMBL" id="QFU83599.1"/>
    </source>
</evidence>
<feature type="compositionally biased region" description="Basic and acidic residues" evidence="1">
    <location>
        <begin position="72"/>
        <end position="97"/>
    </location>
</feature>
<keyword evidence="2" id="KW-0472">Membrane</keyword>
<dbReference type="EMBL" id="CP045488">
    <property type="protein sequence ID" value="QFU83599.1"/>
    <property type="molecule type" value="Genomic_DNA"/>
</dbReference>
<evidence type="ECO:0000256" key="2">
    <source>
        <dbReference type="SAM" id="Phobius"/>
    </source>
</evidence>
<feature type="transmembrane region" description="Helical" evidence="2">
    <location>
        <begin position="12"/>
        <end position="36"/>
    </location>
</feature>
<evidence type="ECO:0000313" key="4">
    <source>
        <dbReference type="Proteomes" id="UP000326170"/>
    </source>
</evidence>
<keyword evidence="2" id="KW-1133">Transmembrane helix</keyword>
<reference evidence="3 4" key="1">
    <citation type="journal article" date="2007" name="Int. J. Syst. Evol. Microbiol.">
        <title>Natronorubrum sulfidifaciens sp. nov., an extremely haloalkaliphilic archaeon isolated from Aiding salt lake in Xin-Jiang, China.</title>
        <authorList>
            <person name="Cui H.L."/>
            <person name="Tohty D."/>
            <person name="Liu H.C."/>
            <person name="Liu S.J."/>
            <person name="Oren A."/>
            <person name="Zhou P.J."/>
        </authorList>
    </citation>
    <scope>NUCLEOTIDE SEQUENCE [LARGE SCALE GENOMIC DNA]</scope>
    <source>
        <strain evidence="3 4">7-3</strain>
    </source>
</reference>
<dbReference type="Proteomes" id="UP000326170">
    <property type="component" value="Chromosome"/>
</dbReference>
<accession>A0A5P9P604</accession>
<organism evidence="3 4">
    <name type="scientific">Natronorubrum aibiense</name>
    <dbReference type="NCBI Taxonomy" id="348826"/>
    <lineage>
        <taxon>Archaea</taxon>
        <taxon>Methanobacteriati</taxon>
        <taxon>Methanobacteriota</taxon>
        <taxon>Stenosarchaea group</taxon>
        <taxon>Halobacteria</taxon>
        <taxon>Halobacteriales</taxon>
        <taxon>Natrialbaceae</taxon>
        <taxon>Natronorubrum</taxon>
    </lineage>
</organism>
<gene>
    <name evidence="3" type="ORF">GCU68_14140</name>
</gene>
<keyword evidence="4" id="KW-1185">Reference proteome</keyword>
<evidence type="ECO:0000256" key="1">
    <source>
        <dbReference type="SAM" id="MobiDB-lite"/>
    </source>
</evidence>
<feature type="region of interest" description="Disordered" evidence="1">
    <location>
        <begin position="47"/>
        <end position="97"/>
    </location>
</feature>
<keyword evidence="2" id="KW-0812">Transmembrane</keyword>
<protein>
    <submittedName>
        <fullName evidence="3">Uncharacterized protein</fullName>
    </submittedName>
</protein>
<feature type="compositionally biased region" description="Basic and acidic residues" evidence="1">
    <location>
        <begin position="47"/>
        <end position="63"/>
    </location>
</feature>
<sequence length="97" mass="11091">MVRSRTTTALAGLVLGIAVSIAAWILFETVLLFLFLPFVPFVFDLGRTDDTDESTRSPTERRCPQCSFRTTEPTHEYCPRDGRRLDRPNATERDQLQ</sequence>
<dbReference type="OrthoDB" id="239588at2157"/>
<name>A0A5P9P604_9EURY</name>
<dbReference type="GeneID" id="42302204"/>
<dbReference type="AlphaFoldDB" id="A0A5P9P604"/>
<proteinExistence type="predicted"/>